<feature type="transmembrane region" description="Helical" evidence="1">
    <location>
        <begin position="71"/>
        <end position="96"/>
    </location>
</feature>
<gene>
    <name evidence="2" type="ORF">SAMN04488007_3512</name>
</gene>
<accession>A0A1M6U6W5</accession>
<reference evidence="3" key="1">
    <citation type="submission" date="2016-11" db="EMBL/GenBank/DDBJ databases">
        <authorList>
            <person name="Varghese N."/>
            <person name="Submissions S."/>
        </authorList>
    </citation>
    <scope>NUCLEOTIDE SEQUENCE [LARGE SCALE GENOMIC DNA]</scope>
    <source>
        <strain evidence="3">DSM 16478</strain>
    </source>
</reference>
<proteinExistence type="predicted"/>
<evidence type="ECO:0008006" key="4">
    <source>
        <dbReference type="Google" id="ProtNLM"/>
    </source>
</evidence>
<dbReference type="RefSeq" id="WP_073246890.1">
    <property type="nucleotide sequence ID" value="NZ_FQZX01000003.1"/>
</dbReference>
<dbReference type="STRING" id="228958.SAMN04488007_3512"/>
<name>A0A1M6U6W5_9FLAO</name>
<feature type="transmembrane region" description="Helical" evidence="1">
    <location>
        <begin position="33"/>
        <end position="59"/>
    </location>
</feature>
<sequence length="106" mass="11316">MSETQQNDSQNNNGQTIIINQNSNSNGVGTAGFVLSILTLIIGCIPILGWFVWFLGLLLSFIGIFKKPRTLAMIGLFISLIGIILLLFVFANLALFGASSAALDGL</sequence>
<evidence type="ECO:0000313" key="2">
    <source>
        <dbReference type="EMBL" id="SHK64910.1"/>
    </source>
</evidence>
<protein>
    <recommendedName>
        <fullName evidence="4">DUF4190 domain-containing protein</fullName>
    </recommendedName>
</protein>
<evidence type="ECO:0000256" key="1">
    <source>
        <dbReference type="SAM" id="Phobius"/>
    </source>
</evidence>
<keyword evidence="3" id="KW-1185">Reference proteome</keyword>
<evidence type="ECO:0000313" key="3">
    <source>
        <dbReference type="Proteomes" id="UP000184314"/>
    </source>
</evidence>
<keyword evidence="1" id="KW-1133">Transmembrane helix</keyword>
<keyword evidence="1" id="KW-0812">Transmembrane</keyword>
<dbReference type="EMBL" id="FQZX01000003">
    <property type="protein sequence ID" value="SHK64910.1"/>
    <property type="molecule type" value="Genomic_DNA"/>
</dbReference>
<dbReference type="AlphaFoldDB" id="A0A1M6U6W5"/>
<keyword evidence="1" id="KW-0472">Membrane</keyword>
<dbReference type="Proteomes" id="UP000184314">
    <property type="component" value="Unassembled WGS sequence"/>
</dbReference>
<organism evidence="2 3">
    <name type="scientific">Maribacter aquivivus</name>
    <dbReference type="NCBI Taxonomy" id="228958"/>
    <lineage>
        <taxon>Bacteria</taxon>
        <taxon>Pseudomonadati</taxon>
        <taxon>Bacteroidota</taxon>
        <taxon>Flavobacteriia</taxon>
        <taxon>Flavobacteriales</taxon>
        <taxon>Flavobacteriaceae</taxon>
        <taxon>Maribacter</taxon>
    </lineage>
</organism>